<gene>
    <name evidence="12" type="ORF">SAMN05518846_101187</name>
</gene>
<comment type="catalytic activity">
    <reaction evidence="8">
        <text>ATP + H2O = ADP + phosphate + H(+)</text>
        <dbReference type="Rhea" id="RHEA:13065"/>
        <dbReference type="ChEBI" id="CHEBI:15377"/>
        <dbReference type="ChEBI" id="CHEBI:15378"/>
        <dbReference type="ChEBI" id="CHEBI:30616"/>
        <dbReference type="ChEBI" id="CHEBI:43474"/>
        <dbReference type="ChEBI" id="CHEBI:456216"/>
        <dbReference type="EC" id="5.6.2.4"/>
    </reaction>
</comment>
<dbReference type="InterPro" id="IPR014016">
    <property type="entry name" value="UvrD-like_ATP-bd"/>
</dbReference>
<evidence type="ECO:0000256" key="8">
    <source>
        <dbReference type="ARBA" id="ARBA00048988"/>
    </source>
</evidence>
<dbReference type="PANTHER" id="PTHR11070">
    <property type="entry name" value="UVRD / RECB / PCRA DNA HELICASE FAMILY MEMBER"/>
    <property type="match status" value="1"/>
</dbReference>
<dbReference type="SUPFAM" id="SSF52540">
    <property type="entry name" value="P-loop containing nucleoside triphosphate hydrolases"/>
    <property type="match status" value="1"/>
</dbReference>
<dbReference type="Pfam" id="PF00580">
    <property type="entry name" value="UvrD-helicase"/>
    <property type="match status" value="1"/>
</dbReference>
<evidence type="ECO:0000256" key="7">
    <source>
        <dbReference type="ARBA" id="ARBA00034808"/>
    </source>
</evidence>
<evidence type="ECO:0000256" key="3">
    <source>
        <dbReference type="ARBA" id="ARBA00022806"/>
    </source>
</evidence>
<evidence type="ECO:0000256" key="9">
    <source>
        <dbReference type="PROSITE-ProRule" id="PRU00560"/>
    </source>
</evidence>
<feature type="domain" description="UvrD-like helicase ATP-binding" evidence="10">
    <location>
        <begin position="15"/>
        <end position="300"/>
    </location>
</feature>
<dbReference type="PROSITE" id="PS51217">
    <property type="entry name" value="UVRD_HELICASE_CTER"/>
    <property type="match status" value="1"/>
</dbReference>
<dbReference type="Gene3D" id="3.40.50.300">
    <property type="entry name" value="P-loop containing nucleotide triphosphate hydrolases"/>
    <property type="match status" value="3"/>
</dbReference>
<dbReference type="AlphaFoldDB" id="A0A1I3L4W5"/>
<dbReference type="PROSITE" id="PS51198">
    <property type="entry name" value="UVRD_HELICASE_ATP_BIND"/>
    <property type="match status" value="1"/>
</dbReference>
<evidence type="ECO:0000259" key="11">
    <source>
        <dbReference type="PROSITE" id="PS51217"/>
    </source>
</evidence>
<dbReference type="CDD" id="cd17932">
    <property type="entry name" value="DEXQc_UvrD"/>
    <property type="match status" value="1"/>
</dbReference>
<dbReference type="Proteomes" id="UP000198915">
    <property type="component" value="Unassembled WGS sequence"/>
</dbReference>
<evidence type="ECO:0000313" key="12">
    <source>
        <dbReference type="EMBL" id="SFI79773.1"/>
    </source>
</evidence>
<dbReference type="STRING" id="1884381.SAMN05518846_101187"/>
<proteinExistence type="predicted"/>
<keyword evidence="1 9" id="KW-0547">Nucleotide-binding</keyword>
<accession>A0A1I3L4W5</accession>
<evidence type="ECO:0000259" key="10">
    <source>
        <dbReference type="PROSITE" id="PS51198"/>
    </source>
</evidence>
<evidence type="ECO:0000256" key="6">
    <source>
        <dbReference type="ARBA" id="ARBA00034617"/>
    </source>
</evidence>
<dbReference type="Pfam" id="PF13361">
    <property type="entry name" value="UvrD_C"/>
    <property type="match status" value="2"/>
</dbReference>
<protein>
    <recommendedName>
        <fullName evidence="7">DNA 3'-5' helicase</fullName>
        <ecNumber evidence="7">5.6.2.4</ecNumber>
    </recommendedName>
</protein>
<keyword evidence="13" id="KW-1185">Reference proteome</keyword>
<keyword evidence="5" id="KW-0413">Isomerase</keyword>
<dbReference type="InterPro" id="IPR014017">
    <property type="entry name" value="DNA_helicase_UvrD-like_C"/>
</dbReference>
<evidence type="ECO:0000313" key="13">
    <source>
        <dbReference type="Proteomes" id="UP000198915"/>
    </source>
</evidence>
<dbReference type="EC" id="5.6.2.4" evidence="7"/>
<evidence type="ECO:0000256" key="5">
    <source>
        <dbReference type="ARBA" id="ARBA00023235"/>
    </source>
</evidence>
<name>A0A1I3L4W5_9BACL</name>
<evidence type="ECO:0000256" key="4">
    <source>
        <dbReference type="ARBA" id="ARBA00022840"/>
    </source>
</evidence>
<organism evidence="12 13">
    <name type="scientific">Brevibacillus centrosporus</name>
    <dbReference type="NCBI Taxonomy" id="54910"/>
    <lineage>
        <taxon>Bacteria</taxon>
        <taxon>Bacillati</taxon>
        <taxon>Bacillota</taxon>
        <taxon>Bacilli</taxon>
        <taxon>Bacillales</taxon>
        <taxon>Paenibacillaceae</taxon>
        <taxon>Brevibacillus</taxon>
    </lineage>
</organism>
<dbReference type="GO" id="GO:0003677">
    <property type="term" value="F:DNA binding"/>
    <property type="evidence" value="ECO:0007669"/>
    <property type="project" value="InterPro"/>
</dbReference>
<feature type="domain" description="UvrD-like helicase C-terminal" evidence="11">
    <location>
        <begin position="300"/>
        <end position="554"/>
    </location>
</feature>
<dbReference type="RefSeq" id="WP_092266079.1">
    <property type="nucleotide sequence ID" value="NZ_FORT01000001.1"/>
</dbReference>
<reference evidence="13" key="1">
    <citation type="submission" date="2016-10" db="EMBL/GenBank/DDBJ databases">
        <authorList>
            <person name="Varghese N."/>
            <person name="Submissions S."/>
        </authorList>
    </citation>
    <scope>NUCLEOTIDE SEQUENCE [LARGE SCALE GENOMIC DNA]</scope>
    <source>
        <strain evidence="13">OK042</strain>
    </source>
</reference>
<comment type="catalytic activity">
    <reaction evidence="6">
        <text>Couples ATP hydrolysis with the unwinding of duplex DNA by translocating in the 3'-5' direction.</text>
        <dbReference type="EC" id="5.6.2.4"/>
    </reaction>
</comment>
<keyword evidence="4 9" id="KW-0067">ATP-binding</keyword>
<dbReference type="EMBL" id="FORT01000001">
    <property type="protein sequence ID" value="SFI79773.1"/>
    <property type="molecule type" value="Genomic_DNA"/>
</dbReference>
<dbReference type="GO" id="GO:0005524">
    <property type="term" value="F:ATP binding"/>
    <property type="evidence" value="ECO:0007669"/>
    <property type="project" value="UniProtKB-UniRule"/>
</dbReference>
<dbReference type="PANTHER" id="PTHR11070:SF2">
    <property type="entry name" value="ATP-DEPENDENT DNA HELICASE SRS2"/>
    <property type="match status" value="1"/>
</dbReference>
<keyword evidence="2 9" id="KW-0378">Hydrolase</keyword>
<sequence>MTKYLNENIWKPVDGMVLEPIADTAVRSNINSVIIAGPGAGKTELLAQRACYLLQTGICKEPQKILAISFKVDAAENLRKRVEKRCGSELSKRFESRTFDSFSKSLVDRFRLSIDMDYRPPRDYDIIFTTREVREIAVGFLTERHPTNPNWQHGINFDVLFNHLANNSLPFSEDDADIYNWIRRRLWHILLHGKNTLKSSITFPMISRLAEYTIRNNYALKRALQSTYSHVFLDEFQDTTYHQYDLLKVAFKDSDSILTAVGDDKQRIMGWANAMDNSFSQFLVDFKATNYHLSLNHRSAPKLVEIQNVLASSMRQGAPNVTSSDKWGDQDGICQVWNFPNHFFEAEYIALEISKKIHGQGIRPRDICILVKQQEHIYAKALIQELENLNINSRIEKEYQDLLSEECIEIVIEFITLFSCEQSPKSWQRVIDLMIYLNGFDPTVDLEELVKLEKHLQSFIDEMKREVEVKQLNAAQALAFASILFQSILNFVGIDKIRSAYPKYLRDSYFQDIIDKGVQKLSEAYMKQFNWYEAVLEFLGEYSIPIMTIHKSKGLEYHTVFFLGLEDDAFWSFKSQEDADLCAFFVALSRAKQEVFFTFSNSREIMRFRELKTVEQFNVNISSLYQLLSNARVQIISFS</sequence>
<evidence type="ECO:0000256" key="1">
    <source>
        <dbReference type="ARBA" id="ARBA00022741"/>
    </source>
</evidence>
<dbReference type="GO" id="GO:0000725">
    <property type="term" value="P:recombinational repair"/>
    <property type="evidence" value="ECO:0007669"/>
    <property type="project" value="TreeGrafter"/>
</dbReference>
<evidence type="ECO:0000256" key="2">
    <source>
        <dbReference type="ARBA" id="ARBA00022801"/>
    </source>
</evidence>
<feature type="binding site" evidence="9">
    <location>
        <begin position="36"/>
        <end position="43"/>
    </location>
    <ligand>
        <name>ATP</name>
        <dbReference type="ChEBI" id="CHEBI:30616"/>
    </ligand>
</feature>
<dbReference type="GO" id="GO:0043138">
    <property type="term" value="F:3'-5' DNA helicase activity"/>
    <property type="evidence" value="ECO:0007669"/>
    <property type="project" value="UniProtKB-EC"/>
</dbReference>
<keyword evidence="3 9" id="KW-0347">Helicase</keyword>
<dbReference type="GO" id="GO:0016887">
    <property type="term" value="F:ATP hydrolysis activity"/>
    <property type="evidence" value="ECO:0007669"/>
    <property type="project" value="RHEA"/>
</dbReference>
<dbReference type="InterPro" id="IPR000212">
    <property type="entry name" value="DNA_helicase_UvrD/REP"/>
</dbReference>
<dbReference type="InterPro" id="IPR027417">
    <property type="entry name" value="P-loop_NTPase"/>
</dbReference>